<dbReference type="Proteomes" id="UP000315540">
    <property type="component" value="Unassembled WGS sequence"/>
</dbReference>
<reference evidence="1 2" key="1">
    <citation type="submission" date="2019-06" db="EMBL/GenBank/DDBJ databases">
        <authorList>
            <person name="Meng X."/>
        </authorList>
    </citation>
    <scope>NUCLEOTIDE SEQUENCE [LARGE SCALE GENOMIC DNA]</scope>
    <source>
        <strain evidence="1 2">M625</strain>
    </source>
</reference>
<proteinExistence type="predicted"/>
<keyword evidence="2" id="KW-1185">Reference proteome</keyword>
<comment type="caution">
    <text evidence="1">The sequence shown here is derived from an EMBL/GenBank/DDBJ whole genome shotgun (WGS) entry which is preliminary data.</text>
</comment>
<dbReference type="RefSeq" id="WP_140589493.1">
    <property type="nucleotide sequence ID" value="NZ_VFWZ01000001.1"/>
</dbReference>
<sequence length="118" mass="13941">MNTNYEKFYDLEFHTSYVIITIHKGVFVTLDKANIIREDIKSHFGNKSFIMITNRKFEHEVAEEVFRLGQLPNMKGLAIVSQRKTERDKAMIEQGLYDRSFAYFNTLEEAKSWAEGYF</sequence>
<accession>A0A504JER2</accession>
<evidence type="ECO:0000313" key="2">
    <source>
        <dbReference type="Proteomes" id="UP000315540"/>
    </source>
</evidence>
<dbReference type="OrthoDB" id="1442370at2"/>
<dbReference type="EMBL" id="VFWZ01000001">
    <property type="protein sequence ID" value="TPN89164.1"/>
    <property type="molecule type" value="Genomic_DNA"/>
</dbReference>
<dbReference type="AlphaFoldDB" id="A0A504JER2"/>
<organism evidence="1 2">
    <name type="scientific">Aquimarina algicola</name>
    <dbReference type="NCBI Taxonomy" id="2589995"/>
    <lineage>
        <taxon>Bacteria</taxon>
        <taxon>Pseudomonadati</taxon>
        <taxon>Bacteroidota</taxon>
        <taxon>Flavobacteriia</taxon>
        <taxon>Flavobacteriales</taxon>
        <taxon>Flavobacteriaceae</taxon>
        <taxon>Aquimarina</taxon>
    </lineage>
</organism>
<evidence type="ECO:0000313" key="1">
    <source>
        <dbReference type="EMBL" id="TPN89164.1"/>
    </source>
</evidence>
<evidence type="ECO:0008006" key="3">
    <source>
        <dbReference type="Google" id="ProtNLM"/>
    </source>
</evidence>
<protein>
    <recommendedName>
        <fullName evidence="3">STAS/SEC14 domain-containing protein</fullName>
    </recommendedName>
</protein>
<name>A0A504JER2_9FLAO</name>
<gene>
    <name evidence="1" type="ORF">FHK87_02765</name>
</gene>